<dbReference type="Pfam" id="PF00067">
    <property type="entry name" value="p450"/>
    <property type="match status" value="2"/>
</dbReference>
<dbReference type="InterPro" id="IPR050479">
    <property type="entry name" value="CYP11_CYP27_families"/>
</dbReference>
<dbReference type="Gene3D" id="1.10.630.10">
    <property type="entry name" value="Cytochrome P450"/>
    <property type="match status" value="2"/>
</dbReference>
<keyword evidence="5" id="KW-0560">Oxidoreductase</keyword>
<sequence>MSSISSLLPTGCRILSCYFSSRITEKPPYWHKIFADKRIRNFDDMPTVGPVIEEYKKFKIHESYQRWVKDVGHVVKELFPDGSCCVHVYHKDDFKSVYQNDGARPLRKSHRVIAKYRQDRPLIYPNVGLGPGLGAEWSRLRRMIPSGVGGKEYLPYRYELEDITNDFIDLIRAKMDQNGEVELLPLLFRWAFESIGFVTLNRHLGSLFLSGNEEVSNMIEASHLTNEIIFLSNVCDFEKQYERFIPIQDYFASKIIEYVEDTINLHSYGPCIVINLLEAGSLNFNLGSYNLSRCPDIQERAREELVEMMPTKESKYYKNIEGARRGELLFDLGIASSHVRAILRETLRLSPPIIGNGRVSQMDLVLGGYLVPAGTMIVLQSQAACMLEDYLTPGIFPDRFLN</sequence>
<dbReference type="InterPro" id="IPR001128">
    <property type="entry name" value="Cyt_P450"/>
</dbReference>
<evidence type="ECO:0000313" key="8">
    <source>
        <dbReference type="EMBL" id="GFY48087.1"/>
    </source>
</evidence>
<dbReference type="PANTHER" id="PTHR24279:SF120">
    <property type="entry name" value="CYTOCHROME P450"/>
    <property type="match status" value="1"/>
</dbReference>
<evidence type="ECO:0000313" key="9">
    <source>
        <dbReference type="Proteomes" id="UP000886998"/>
    </source>
</evidence>
<comment type="caution">
    <text evidence="8">The sequence shown here is derived from an EMBL/GenBank/DDBJ whole genome shotgun (WGS) entry which is preliminary data.</text>
</comment>
<dbReference type="AlphaFoldDB" id="A0A8X6X8F2"/>
<keyword evidence="4" id="KW-0479">Metal-binding</keyword>
<dbReference type="Proteomes" id="UP000886998">
    <property type="component" value="Unassembled WGS sequence"/>
</dbReference>
<keyword evidence="3" id="KW-0349">Heme</keyword>
<dbReference type="EMBL" id="BMAV01006310">
    <property type="protein sequence ID" value="GFY48087.1"/>
    <property type="molecule type" value="Genomic_DNA"/>
</dbReference>
<dbReference type="SUPFAM" id="SSF48264">
    <property type="entry name" value="Cytochrome P450"/>
    <property type="match status" value="1"/>
</dbReference>
<keyword evidence="9" id="KW-1185">Reference proteome</keyword>
<dbReference type="PANTHER" id="PTHR24279">
    <property type="entry name" value="CYTOCHROME P450"/>
    <property type="match status" value="1"/>
</dbReference>
<accession>A0A8X6X8F2</accession>
<dbReference type="GO" id="GO:0005506">
    <property type="term" value="F:iron ion binding"/>
    <property type="evidence" value="ECO:0007669"/>
    <property type="project" value="InterPro"/>
</dbReference>
<keyword evidence="6" id="KW-0408">Iron</keyword>
<dbReference type="OrthoDB" id="3945418at2759"/>
<reference evidence="8" key="1">
    <citation type="submission" date="2020-08" db="EMBL/GenBank/DDBJ databases">
        <title>Multicomponent nature underlies the extraordinary mechanical properties of spider dragline silk.</title>
        <authorList>
            <person name="Kono N."/>
            <person name="Nakamura H."/>
            <person name="Mori M."/>
            <person name="Yoshida Y."/>
            <person name="Ohtoshi R."/>
            <person name="Malay A.D."/>
            <person name="Moran D.A.P."/>
            <person name="Tomita M."/>
            <person name="Numata K."/>
            <person name="Arakawa K."/>
        </authorList>
    </citation>
    <scope>NUCLEOTIDE SEQUENCE</scope>
</reference>
<gene>
    <name evidence="8" type="primary">Cyp49a1</name>
    <name evidence="8" type="ORF">TNIN_177921</name>
</gene>
<comment type="similarity">
    <text evidence="2">Belongs to the cytochrome P450 family.</text>
</comment>
<dbReference type="GO" id="GO:0004497">
    <property type="term" value="F:monooxygenase activity"/>
    <property type="evidence" value="ECO:0007669"/>
    <property type="project" value="UniProtKB-KW"/>
</dbReference>
<organism evidence="8 9">
    <name type="scientific">Trichonephila inaurata madagascariensis</name>
    <dbReference type="NCBI Taxonomy" id="2747483"/>
    <lineage>
        <taxon>Eukaryota</taxon>
        <taxon>Metazoa</taxon>
        <taxon>Ecdysozoa</taxon>
        <taxon>Arthropoda</taxon>
        <taxon>Chelicerata</taxon>
        <taxon>Arachnida</taxon>
        <taxon>Araneae</taxon>
        <taxon>Araneomorphae</taxon>
        <taxon>Entelegynae</taxon>
        <taxon>Araneoidea</taxon>
        <taxon>Nephilidae</taxon>
        <taxon>Trichonephila</taxon>
        <taxon>Trichonephila inaurata</taxon>
    </lineage>
</organism>
<evidence type="ECO:0000256" key="7">
    <source>
        <dbReference type="ARBA" id="ARBA00023033"/>
    </source>
</evidence>
<dbReference type="GO" id="GO:0020037">
    <property type="term" value="F:heme binding"/>
    <property type="evidence" value="ECO:0007669"/>
    <property type="project" value="InterPro"/>
</dbReference>
<dbReference type="InterPro" id="IPR036396">
    <property type="entry name" value="Cyt_P450_sf"/>
</dbReference>
<dbReference type="GO" id="GO:0016705">
    <property type="term" value="F:oxidoreductase activity, acting on paired donors, with incorporation or reduction of molecular oxygen"/>
    <property type="evidence" value="ECO:0007669"/>
    <property type="project" value="InterPro"/>
</dbReference>
<evidence type="ECO:0000256" key="6">
    <source>
        <dbReference type="ARBA" id="ARBA00023004"/>
    </source>
</evidence>
<comment type="cofactor">
    <cofactor evidence="1">
        <name>heme</name>
        <dbReference type="ChEBI" id="CHEBI:30413"/>
    </cofactor>
</comment>
<name>A0A8X6X8F2_9ARAC</name>
<evidence type="ECO:0000256" key="3">
    <source>
        <dbReference type="ARBA" id="ARBA00022617"/>
    </source>
</evidence>
<keyword evidence="7" id="KW-0503">Monooxygenase</keyword>
<evidence type="ECO:0000256" key="5">
    <source>
        <dbReference type="ARBA" id="ARBA00023002"/>
    </source>
</evidence>
<evidence type="ECO:0000256" key="4">
    <source>
        <dbReference type="ARBA" id="ARBA00022723"/>
    </source>
</evidence>
<protein>
    <submittedName>
        <fullName evidence="8">Probable cytochrome P450 49a1</fullName>
    </submittedName>
</protein>
<evidence type="ECO:0000256" key="2">
    <source>
        <dbReference type="ARBA" id="ARBA00010617"/>
    </source>
</evidence>
<proteinExistence type="inferred from homology"/>
<evidence type="ECO:0000256" key="1">
    <source>
        <dbReference type="ARBA" id="ARBA00001971"/>
    </source>
</evidence>